<dbReference type="OrthoDB" id="618331at2759"/>
<feature type="region of interest" description="Disordered" evidence="1">
    <location>
        <begin position="1"/>
        <end position="37"/>
    </location>
</feature>
<keyword evidence="3" id="KW-1185">Reference proteome</keyword>
<organism evidence="2 3">
    <name type="scientific">Colocasia esculenta</name>
    <name type="common">Wild taro</name>
    <name type="synonym">Arum esculentum</name>
    <dbReference type="NCBI Taxonomy" id="4460"/>
    <lineage>
        <taxon>Eukaryota</taxon>
        <taxon>Viridiplantae</taxon>
        <taxon>Streptophyta</taxon>
        <taxon>Embryophyta</taxon>
        <taxon>Tracheophyta</taxon>
        <taxon>Spermatophyta</taxon>
        <taxon>Magnoliopsida</taxon>
        <taxon>Liliopsida</taxon>
        <taxon>Araceae</taxon>
        <taxon>Aroideae</taxon>
        <taxon>Colocasieae</taxon>
        <taxon>Colocasia</taxon>
    </lineage>
</organism>
<sequence>MDGRVGRLRSESADSESGRPLATRLWGGNTDPPTGQSGLVYQADSGRLRPTQAEFLKFPASVYNMVHAPAVHTLPKSARKPLLLVGLLRIPFGACPLPKEPLDRIRTSRTGYIGTEQHQVDVMIYAPPSLGVKTRSGEEEKAQAQKEQSRVPVRSNSNSCESFAKPCDSEPGTSRLCSETMKMTGPKQQKRKIWRNHQDRAAVERNFSYAHHQPYQTLLY</sequence>
<reference evidence="2" key="1">
    <citation type="submission" date="2017-07" db="EMBL/GenBank/DDBJ databases">
        <title>Taro Niue Genome Assembly and Annotation.</title>
        <authorList>
            <person name="Atibalentja N."/>
            <person name="Keating K."/>
            <person name="Fields C.J."/>
        </authorList>
    </citation>
    <scope>NUCLEOTIDE SEQUENCE</scope>
    <source>
        <strain evidence="2">Niue_2</strain>
        <tissue evidence="2">Leaf</tissue>
    </source>
</reference>
<dbReference type="EMBL" id="NMUH01000112">
    <property type="protein sequence ID" value="MQL71880.1"/>
    <property type="molecule type" value="Genomic_DNA"/>
</dbReference>
<dbReference type="AlphaFoldDB" id="A0A843TR04"/>
<dbReference type="Proteomes" id="UP000652761">
    <property type="component" value="Unassembled WGS sequence"/>
</dbReference>
<name>A0A843TR04_COLES</name>
<feature type="compositionally biased region" description="Basic and acidic residues" evidence="1">
    <location>
        <begin position="1"/>
        <end position="12"/>
    </location>
</feature>
<evidence type="ECO:0000256" key="1">
    <source>
        <dbReference type="SAM" id="MobiDB-lite"/>
    </source>
</evidence>
<comment type="caution">
    <text evidence="2">The sequence shown here is derived from an EMBL/GenBank/DDBJ whole genome shotgun (WGS) entry which is preliminary data.</text>
</comment>
<feature type="compositionally biased region" description="Basic and acidic residues" evidence="1">
    <location>
        <begin position="135"/>
        <end position="149"/>
    </location>
</feature>
<protein>
    <submittedName>
        <fullName evidence="2">Uncharacterized protein</fullName>
    </submittedName>
</protein>
<evidence type="ECO:0000313" key="2">
    <source>
        <dbReference type="EMBL" id="MQL71880.1"/>
    </source>
</evidence>
<feature type="region of interest" description="Disordered" evidence="1">
    <location>
        <begin position="132"/>
        <end position="176"/>
    </location>
</feature>
<evidence type="ECO:0000313" key="3">
    <source>
        <dbReference type="Proteomes" id="UP000652761"/>
    </source>
</evidence>
<gene>
    <name evidence="2" type="ORF">Taro_004200</name>
</gene>
<proteinExistence type="predicted"/>
<accession>A0A843TR04</accession>